<dbReference type="SUPFAM" id="SSF56219">
    <property type="entry name" value="DNase I-like"/>
    <property type="match status" value="1"/>
</dbReference>
<dbReference type="Pfam" id="PF00078">
    <property type="entry name" value="RVT_1"/>
    <property type="match status" value="1"/>
</dbReference>
<keyword evidence="3" id="KW-0548">Nucleotidyltransferase</keyword>
<comment type="caution">
    <text evidence="3">The sequence shown here is derived from an EMBL/GenBank/DDBJ whole genome shotgun (WGS) entry which is preliminary data.</text>
</comment>
<organism evidence="3 4">
    <name type="scientific">Rhizophagus clarus</name>
    <dbReference type="NCBI Taxonomy" id="94130"/>
    <lineage>
        <taxon>Eukaryota</taxon>
        <taxon>Fungi</taxon>
        <taxon>Fungi incertae sedis</taxon>
        <taxon>Mucoromycota</taxon>
        <taxon>Glomeromycotina</taxon>
        <taxon>Glomeromycetes</taxon>
        <taxon>Glomerales</taxon>
        <taxon>Glomeraceae</taxon>
        <taxon>Rhizophagus</taxon>
    </lineage>
</organism>
<keyword evidence="3" id="KW-0695">RNA-directed DNA polymerase</keyword>
<keyword evidence="3" id="KW-0808">Transferase</keyword>
<dbReference type="InterPro" id="IPR036691">
    <property type="entry name" value="Endo/exonu/phosph_ase_sf"/>
</dbReference>
<dbReference type="InterPro" id="IPR000477">
    <property type="entry name" value="RT_dom"/>
</dbReference>
<proteinExistence type="predicted"/>
<feature type="compositionally biased region" description="Low complexity" evidence="1">
    <location>
        <begin position="555"/>
        <end position="574"/>
    </location>
</feature>
<feature type="domain" description="Reverse transcriptase" evidence="2">
    <location>
        <begin position="1232"/>
        <end position="1476"/>
    </location>
</feature>
<evidence type="ECO:0000259" key="2">
    <source>
        <dbReference type="PROSITE" id="PS50878"/>
    </source>
</evidence>
<dbReference type="InterPro" id="IPR005135">
    <property type="entry name" value="Endo/exonuclease/phosphatase"/>
</dbReference>
<dbReference type="Pfam" id="PF03372">
    <property type="entry name" value="Exo_endo_phos"/>
    <property type="match status" value="1"/>
</dbReference>
<evidence type="ECO:0000313" key="4">
    <source>
        <dbReference type="Proteomes" id="UP000615446"/>
    </source>
</evidence>
<evidence type="ECO:0000256" key="1">
    <source>
        <dbReference type="SAM" id="MobiDB-lite"/>
    </source>
</evidence>
<dbReference type="OrthoDB" id="418748at2759"/>
<dbReference type="Gene3D" id="3.60.10.10">
    <property type="entry name" value="Endonuclease/exonuclease/phosphatase"/>
    <property type="match status" value="1"/>
</dbReference>
<sequence length="1594" mass="183750">MVVCLDNKNLVGILWLGRLLEQRDIEAKAFFIATDHNKTITNGYTNHAIDLHNDTLPNVTQEDTHIRQLYDKDAIVAQHITKRQDSHSSVNAIETQQLETPVTLPIQQVPSNNINKRKKRCQKSATTNETTSNDTHNTVLRAHTVTKMKDVIAIPSAIDSKPTFVNDLINLEGNLEYSGHDNAYTSECATPEWRELALEPRHDIMRDYAFPSCIDHLDDLKITCDTKGQDNLHLAPNLINNPEKFFTPSHSFLPNVYNVDKDRDENKFEIIKDDKGFWRTQKRPPKNLIKTLSTIKMDKKEKAKNNTSIHKKREDNFTTYDAYISLNDIDCYFHNDAKLAYVEMLARDLKEFAGTEIFKDQEIIVKNTTYKEMLHMVRIFNHRCKDRPFMSLKPKTYFLFDGQRISSKEFKIINVPKDTSRETLESAVLKLIEFENKADLFNACDKTVHFRDYVIKGLPCNYAINWIDRKARIAKRLPEIEPQENIVKLTQNDHSQYARITYEERGTKTDSSTPLKRNIKAKKTARMCRPTGVESSSKGTQANSIPLRKPAKLGTSRSPYYPTPSTSTESSPKSNDGIMKGSNDCINEHGGRPLDLEASFVPLEHANPHRQEIMEQLDANSAMATAIDNFLARNRLIFEENCRNQIDNNNLHLQLKIATHNINGCNFLDNLYKLETLLQLMKVMDIDIITLSDTNLDKKKGHFINERLKTQQSNYKIIFGLKDSRKSKGSGTAIIINRKWEKHIRITDRISPYITRISLLFSKREIWIWAIYAVSQDKDDVLQVLGNKLQDIDHNAHTQNGHRTLHIVAGDFNKILDPTLDKVSSTTNGPIHKPSNFFRNIMRLGFKDTLREIEPTKQVFTYNYTNRRLQSRIDYIWISHCQDMSVTAHHNLKAKDITNSNHTIVITELYVGDFLLQNRKHTRMRPTPQELAVFHAPNNDDQTAGIEPEQDYLIIRDRIDTLWDNILATIHVSMDISLPMKKRSSQHNYHKCDTDLVTENKIRRHTAKVKALISHVSILSCDERIKYSALNKKSWRRKIVQYNNDYKPKIYHSHITDNSHILSEENIFSTDWIVKARSAIKHRSRIDASYSCLRKAEHINAKIEQKFDTFQANQTKIINNSLNRYKSMITIDRIVTTNIEGESHLETNPDNIKRIAKEHLGKTTRACNTSYDRLDDFWTNIYQPKQHWTQHFADINEPITLDEWLNILKEVNSSFAVGLLGISYNLIKKFPEEIHLVIINFVSLFLKLGIVPKQWRSSTICPIPKPDAFNYNINNIREDTSIPLKIFNDIIEDAKANKKLLYAATQDLKKAYDSLPLASLRMALLQIDIPTNIVNWIIDLFKHRSMRIITEFRLTNRITASDSIDQGDAISLLLWKIFYDLLLVALAQDESNRYTLQVDWPQDLNCMTTQSRSITILVMAYMDDTVFTNSSLTALQRSIDLAATFYTINNIFINGKKTGFLVINDDSPKDQISITIGTDRILVSPTEHEIRYLGCYFGSRRTTLHLKKRLSLAINDFVLLTRFKILSVGHIVYLVNRVLILKLLYVGQLATLSENEWNSLFTPVLKLIKQKLGLASSFPTSALFHLDIVGLDYP</sequence>
<dbReference type="Proteomes" id="UP000615446">
    <property type="component" value="Unassembled WGS sequence"/>
</dbReference>
<dbReference type="PANTHER" id="PTHR19446">
    <property type="entry name" value="REVERSE TRANSCRIPTASES"/>
    <property type="match status" value="1"/>
</dbReference>
<gene>
    <name evidence="3" type="ORF">RCL2_002506300</name>
</gene>
<reference evidence="3" key="1">
    <citation type="submission" date="2019-10" db="EMBL/GenBank/DDBJ databases">
        <title>Conservation and host-specific expression of non-tandemly repeated heterogenous ribosome RNA gene in arbuscular mycorrhizal fungi.</title>
        <authorList>
            <person name="Maeda T."/>
            <person name="Kobayashi Y."/>
            <person name="Nakagawa T."/>
            <person name="Ezawa T."/>
            <person name="Yamaguchi K."/>
            <person name="Bino T."/>
            <person name="Nishimoto Y."/>
            <person name="Shigenobu S."/>
            <person name="Kawaguchi M."/>
        </authorList>
    </citation>
    <scope>NUCLEOTIDE SEQUENCE</scope>
    <source>
        <strain evidence="3">HR1</strain>
    </source>
</reference>
<name>A0A8H3M3Y4_9GLOM</name>
<accession>A0A8H3M3Y4</accession>
<dbReference type="EMBL" id="BLAL01000271">
    <property type="protein sequence ID" value="GES98514.1"/>
    <property type="molecule type" value="Genomic_DNA"/>
</dbReference>
<dbReference type="PROSITE" id="PS50878">
    <property type="entry name" value="RT_POL"/>
    <property type="match status" value="1"/>
</dbReference>
<evidence type="ECO:0000313" key="3">
    <source>
        <dbReference type="EMBL" id="GES98514.1"/>
    </source>
</evidence>
<dbReference type="GO" id="GO:0003964">
    <property type="term" value="F:RNA-directed DNA polymerase activity"/>
    <property type="evidence" value="ECO:0007669"/>
    <property type="project" value="UniProtKB-KW"/>
</dbReference>
<feature type="region of interest" description="Disordered" evidence="1">
    <location>
        <begin position="519"/>
        <end position="587"/>
    </location>
</feature>
<protein>
    <submittedName>
        <fullName evidence="3">Reverse transcriptase family protein</fullName>
    </submittedName>
</protein>
<feature type="compositionally biased region" description="Polar residues" evidence="1">
    <location>
        <begin position="533"/>
        <end position="544"/>
    </location>
</feature>